<name>A0A2P2Q337_RHIMU</name>
<organism evidence="2">
    <name type="scientific">Rhizophora mucronata</name>
    <name type="common">Asiatic mangrove</name>
    <dbReference type="NCBI Taxonomy" id="61149"/>
    <lineage>
        <taxon>Eukaryota</taxon>
        <taxon>Viridiplantae</taxon>
        <taxon>Streptophyta</taxon>
        <taxon>Embryophyta</taxon>
        <taxon>Tracheophyta</taxon>
        <taxon>Spermatophyta</taxon>
        <taxon>Magnoliopsida</taxon>
        <taxon>eudicotyledons</taxon>
        <taxon>Gunneridae</taxon>
        <taxon>Pentapetalae</taxon>
        <taxon>rosids</taxon>
        <taxon>fabids</taxon>
        <taxon>Malpighiales</taxon>
        <taxon>Rhizophoraceae</taxon>
        <taxon>Rhizophora</taxon>
    </lineage>
</organism>
<evidence type="ECO:0000256" key="1">
    <source>
        <dbReference type="SAM" id="MobiDB-lite"/>
    </source>
</evidence>
<protein>
    <submittedName>
        <fullName evidence="2">Uncharacterized protein</fullName>
    </submittedName>
</protein>
<evidence type="ECO:0000313" key="2">
    <source>
        <dbReference type="EMBL" id="MBX61407.1"/>
    </source>
</evidence>
<sequence>MKSLLPTEDPKQSAIDQADNASWLKTSQTWTPPKLVKLVKHFPHLSSRTHHYVYEQKEPYIYDLVVACCFKAVQ</sequence>
<dbReference type="AlphaFoldDB" id="A0A2P2Q337"/>
<accession>A0A2P2Q337</accession>
<reference evidence="2" key="1">
    <citation type="submission" date="2018-02" db="EMBL/GenBank/DDBJ databases">
        <title>Rhizophora mucronata_Transcriptome.</title>
        <authorList>
            <person name="Meera S.P."/>
            <person name="Sreeshan A."/>
            <person name="Augustine A."/>
        </authorList>
    </citation>
    <scope>NUCLEOTIDE SEQUENCE</scope>
    <source>
        <tissue evidence="2">Leaf</tissue>
    </source>
</reference>
<proteinExistence type="predicted"/>
<dbReference type="EMBL" id="GGEC01080923">
    <property type="protein sequence ID" value="MBX61407.1"/>
    <property type="molecule type" value="Transcribed_RNA"/>
</dbReference>
<feature type="region of interest" description="Disordered" evidence="1">
    <location>
        <begin position="1"/>
        <end position="20"/>
    </location>
</feature>